<comment type="caution">
    <text evidence="10">The sequence shown here is derived from an EMBL/GenBank/DDBJ whole genome shotgun (WGS) entry which is preliminary data.</text>
</comment>
<dbReference type="AlphaFoldDB" id="A0A5N6KYR8"/>
<accession>A0A5N6KYR8</accession>
<dbReference type="GO" id="GO:0005886">
    <property type="term" value="C:plasma membrane"/>
    <property type="evidence" value="ECO:0007669"/>
    <property type="project" value="UniProtKB-SubCell"/>
</dbReference>
<name>A0A5N6KYR8_9ROSI</name>
<keyword evidence="11" id="KW-1185">Reference proteome</keyword>
<keyword evidence="6" id="KW-0472">Membrane</keyword>
<protein>
    <submittedName>
        <fullName evidence="10">Uncharacterized protein</fullName>
    </submittedName>
</protein>
<dbReference type="InterPro" id="IPR003691">
    <property type="entry name" value="FluC"/>
</dbReference>
<evidence type="ECO:0000256" key="8">
    <source>
        <dbReference type="ARBA" id="ARBA00035585"/>
    </source>
</evidence>
<dbReference type="PANTHER" id="PTHR28259:SF1">
    <property type="entry name" value="FLUORIDE EXPORT PROTEIN 1-RELATED"/>
    <property type="match status" value="1"/>
</dbReference>
<keyword evidence="4" id="KW-0812">Transmembrane</keyword>
<feature type="region of interest" description="Disordered" evidence="9">
    <location>
        <begin position="1"/>
        <end position="102"/>
    </location>
</feature>
<dbReference type="Proteomes" id="UP000327013">
    <property type="component" value="Unassembled WGS sequence"/>
</dbReference>
<evidence type="ECO:0000256" key="4">
    <source>
        <dbReference type="ARBA" id="ARBA00022692"/>
    </source>
</evidence>
<evidence type="ECO:0000256" key="6">
    <source>
        <dbReference type="ARBA" id="ARBA00023136"/>
    </source>
</evidence>
<comment type="subcellular location">
    <subcellularLocation>
        <location evidence="2">Cell membrane</location>
        <topology evidence="2">Multi-pass membrane protein</topology>
    </subcellularLocation>
</comment>
<feature type="compositionally biased region" description="Basic and acidic residues" evidence="9">
    <location>
        <begin position="74"/>
        <end position="88"/>
    </location>
</feature>
<reference evidence="10 11" key="1">
    <citation type="submission" date="2019-06" db="EMBL/GenBank/DDBJ databases">
        <title>A chromosomal-level reference genome of Carpinus fangiana (Coryloideae, Betulaceae).</title>
        <authorList>
            <person name="Yang X."/>
            <person name="Wang Z."/>
            <person name="Zhang L."/>
            <person name="Hao G."/>
            <person name="Liu J."/>
            <person name="Yang Y."/>
        </authorList>
    </citation>
    <scope>NUCLEOTIDE SEQUENCE [LARGE SCALE GENOMIC DNA]</scope>
    <source>
        <strain evidence="10">Cfa_2016G</strain>
        <tissue evidence="10">Leaf</tissue>
    </source>
</reference>
<dbReference type="GO" id="GO:1903425">
    <property type="term" value="F:fluoride transmembrane transporter activity"/>
    <property type="evidence" value="ECO:0007669"/>
    <property type="project" value="TreeGrafter"/>
</dbReference>
<gene>
    <name evidence="10" type="ORF">FH972_024540</name>
</gene>
<proteinExistence type="inferred from homology"/>
<dbReference type="OrthoDB" id="409792at2759"/>
<keyword evidence="3" id="KW-1003">Cell membrane</keyword>
<dbReference type="PANTHER" id="PTHR28259">
    <property type="entry name" value="FLUORIDE EXPORT PROTEIN 1-RELATED"/>
    <property type="match status" value="1"/>
</dbReference>
<comment type="similarity">
    <text evidence="7">Belongs to the fluoride channel Fluc/FEX (TC 1.A.43) family.</text>
</comment>
<evidence type="ECO:0000313" key="10">
    <source>
        <dbReference type="EMBL" id="KAB8360806.1"/>
    </source>
</evidence>
<evidence type="ECO:0000256" key="2">
    <source>
        <dbReference type="ARBA" id="ARBA00004651"/>
    </source>
</evidence>
<keyword evidence="5" id="KW-1133">Transmembrane helix</keyword>
<dbReference type="EMBL" id="VIBQ01000017">
    <property type="protein sequence ID" value="KAB8360806.1"/>
    <property type="molecule type" value="Genomic_DNA"/>
</dbReference>
<evidence type="ECO:0000256" key="3">
    <source>
        <dbReference type="ARBA" id="ARBA00022475"/>
    </source>
</evidence>
<sequence length="271" mass="29737">MAPQSRLEADQPNALPEIAATEVDHKTSKNRTAAPRYGDSEAQMSTRKRHNVDDEGTNLNLSEVAAPEVINPHKHAEGDDLEDVEKPVKQPAADKQQNTRDENHSQWATQIYIHSNLVFWSIMGTLARLGIQWLTFYPGAPVVFSNLWANVGGTLVMGFLVEDHTLFREEWGTPNTALMALSGKVKADDDDEGTLTSEDGRKEALAKHGKVKKTIPLYIGLTTGFCGSFTSFSTFMRDACRALVGPSGSRLLAWGSLHEHLAAGSTIRARI</sequence>
<evidence type="ECO:0000256" key="5">
    <source>
        <dbReference type="ARBA" id="ARBA00022989"/>
    </source>
</evidence>
<evidence type="ECO:0000256" key="1">
    <source>
        <dbReference type="ARBA" id="ARBA00002598"/>
    </source>
</evidence>
<evidence type="ECO:0000313" key="11">
    <source>
        <dbReference type="Proteomes" id="UP000327013"/>
    </source>
</evidence>
<evidence type="ECO:0000256" key="9">
    <source>
        <dbReference type="SAM" id="MobiDB-lite"/>
    </source>
</evidence>
<comment type="function">
    <text evidence="1">Fluoride channel required for the rapid expulsion of cytoplasmic fluoride.</text>
</comment>
<evidence type="ECO:0000256" key="7">
    <source>
        <dbReference type="ARBA" id="ARBA00035120"/>
    </source>
</evidence>
<organism evidence="10 11">
    <name type="scientific">Carpinus fangiana</name>
    <dbReference type="NCBI Taxonomy" id="176857"/>
    <lineage>
        <taxon>Eukaryota</taxon>
        <taxon>Viridiplantae</taxon>
        <taxon>Streptophyta</taxon>
        <taxon>Embryophyta</taxon>
        <taxon>Tracheophyta</taxon>
        <taxon>Spermatophyta</taxon>
        <taxon>Magnoliopsida</taxon>
        <taxon>eudicotyledons</taxon>
        <taxon>Gunneridae</taxon>
        <taxon>Pentapetalae</taxon>
        <taxon>rosids</taxon>
        <taxon>fabids</taxon>
        <taxon>Fagales</taxon>
        <taxon>Betulaceae</taxon>
        <taxon>Carpinus</taxon>
    </lineage>
</organism>
<comment type="catalytic activity">
    <reaction evidence="8">
        <text>fluoride(in) = fluoride(out)</text>
        <dbReference type="Rhea" id="RHEA:76159"/>
        <dbReference type="ChEBI" id="CHEBI:17051"/>
    </reaction>
    <physiologicalReaction direction="left-to-right" evidence="8">
        <dbReference type="Rhea" id="RHEA:76160"/>
    </physiologicalReaction>
</comment>
<dbReference type="Pfam" id="PF02537">
    <property type="entry name" value="CRCB"/>
    <property type="match status" value="1"/>
</dbReference>